<accession>A0A264W075</accession>
<proteinExistence type="predicted"/>
<keyword evidence="3" id="KW-1185">Reference proteome</keyword>
<reference evidence="2 3" key="1">
    <citation type="submission" date="2017-07" db="EMBL/GenBank/DDBJ databases">
        <title>Tetzosporium hominis gen.nov. sp.nov.</title>
        <authorList>
            <person name="Tetz G."/>
            <person name="Tetz V."/>
        </authorList>
    </citation>
    <scope>NUCLEOTIDE SEQUENCE [LARGE SCALE GENOMIC DNA]</scope>
    <source>
        <strain evidence="2 3">VT-49</strain>
    </source>
</reference>
<dbReference type="CDD" id="cd04875">
    <property type="entry name" value="ACT_F4HF-DF"/>
    <property type="match status" value="1"/>
</dbReference>
<dbReference type="PROSITE" id="PS51671">
    <property type="entry name" value="ACT"/>
    <property type="match status" value="1"/>
</dbReference>
<organism evidence="2 3">
    <name type="scientific">Tetzosporium hominis</name>
    <dbReference type="NCBI Taxonomy" id="2020506"/>
    <lineage>
        <taxon>Bacteria</taxon>
        <taxon>Bacillati</taxon>
        <taxon>Bacillota</taxon>
        <taxon>Bacilli</taxon>
        <taxon>Bacillales</taxon>
        <taxon>Caryophanaceae</taxon>
        <taxon>Tetzosporium</taxon>
    </lineage>
</organism>
<dbReference type="RefSeq" id="WP_133079848.1">
    <property type="nucleotide sequence ID" value="NZ_NOKQ01000314.1"/>
</dbReference>
<dbReference type="Proteomes" id="UP000217065">
    <property type="component" value="Unassembled WGS sequence"/>
</dbReference>
<evidence type="ECO:0000313" key="3">
    <source>
        <dbReference type="Proteomes" id="UP000217065"/>
    </source>
</evidence>
<sequence length="73" mass="8246">MNAYMKQQLSQYQEINNDKARLLVSCPDQPGIVAAVSSFLFENGANIIESNQYTTDPEGGRFFLRIEFEVQGI</sequence>
<dbReference type="GO" id="GO:0006189">
    <property type="term" value="P:'de novo' IMP biosynthetic process"/>
    <property type="evidence" value="ECO:0007669"/>
    <property type="project" value="InterPro"/>
</dbReference>
<gene>
    <name evidence="2" type="ORF">CF394_13945</name>
</gene>
<dbReference type="AlphaFoldDB" id="A0A264W075"/>
<feature type="domain" description="ACT" evidence="1">
    <location>
        <begin position="21"/>
        <end position="73"/>
    </location>
</feature>
<protein>
    <submittedName>
        <fullName evidence="2">Formyltetrahydrofolate deformylase</fullName>
    </submittedName>
</protein>
<dbReference type="Gene3D" id="3.30.70.260">
    <property type="match status" value="1"/>
</dbReference>
<dbReference type="SUPFAM" id="SSF55021">
    <property type="entry name" value="ACT-like"/>
    <property type="match status" value="1"/>
</dbReference>
<evidence type="ECO:0000313" key="2">
    <source>
        <dbReference type="EMBL" id="OZS76964.1"/>
    </source>
</evidence>
<name>A0A264W075_9BACL</name>
<evidence type="ECO:0000259" key="1">
    <source>
        <dbReference type="PROSITE" id="PS51671"/>
    </source>
</evidence>
<dbReference type="Pfam" id="PF01842">
    <property type="entry name" value="ACT"/>
    <property type="match status" value="1"/>
</dbReference>
<feature type="non-terminal residue" evidence="2">
    <location>
        <position position="73"/>
    </location>
</feature>
<dbReference type="InterPro" id="IPR044074">
    <property type="entry name" value="PurU_ACT"/>
</dbReference>
<comment type="caution">
    <text evidence="2">The sequence shown here is derived from an EMBL/GenBank/DDBJ whole genome shotgun (WGS) entry which is preliminary data.</text>
</comment>
<dbReference type="InterPro" id="IPR004810">
    <property type="entry name" value="PurU"/>
</dbReference>
<dbReference type="InterPro" id="IPR045865">
    <property type="entry name" value="ACT-like_dom_sf"/>
</dbReference>
<dbReference type="InterPro" id="IPR002912">
    <property type="entry name" value="ACT_dom"/>
</dbReference>
<dbReference type="EMBL" id="NOKQ01000314">
    <property type="protein sequence ID" value="OZS76964.1"/>
    <property type="molecule type" value="Genomic_DNA"/>
</dbReference>
<dbReference type="OrthoDB" id="9806170at2"/>
<dbReference type="PRINTS" id="PR01575">
    <property type="entry name" value="FFH4HYDRLASE"/>
</dbReference>
<dbReference type="GO" id="GO:0008864">
    <property type="term" value="F:formyltetrahydrofolate deformylase activity"/>
    <property type="evidence" value="ECO:0007669"/>
    <property type="project" value="InterPro"/>
</dbReference>